<dbReference type="InterPro" id="IPR004252">
    <property type="entry name" value="Probable_transposase_24"/>
</dbReference>
<evidence type="ECO:0000313" key="1">
    <source>
        <dbReference type="EMBL" id="EYU41287.1"/>
    </source>
</evidence>
<protein>
    <submittedName>
        <fullName evidence="1">Uncharacterized protein</fullName>
    </submittedName>
</protein>
<sequence>MEFARAMATTKNIKNLKRNMELSKALAETSDMVVEHSLPQVLNCNTTGLANEKKGRGLTRGLNTRKYTRKCGQKPKIVIPKGVKRPVGEHSSKHATEIGVLIRLEAPMQVEGWKKIPNEKKEDLFRKLVEKLTYELEEPHVVHCIWKSFAKQYSCFRSNAHSYYSKNKKEGGVSLARQRVYDKLITRPDDWLWLCDFWETAKFTKISETQSNNRDKLKNHHKLGTKSRAAHQFENSLDDIDMYEAEYRNGKNGWASEVVEANSAKMKALREEQRALPDGVDRMSTEQICITVLGENSSYAKCKGLNRKSSRSDVCSSFESSSSRARLEEELVSTQAELSNTKVELSSQKTTVEALVKCVENLTGKSLSEIINLPK</sequence>
<accession>A0A022RLF8</accession>
<organism evidence="1 2">
    <name type="scientific">Erythranthe guttata</name>
    <name type="common">Yellow monkey flower</name>
    <name type="synonym">Mimulus guttatus</name>
    <dbReference type="NCBI Taxonomy" id="4155"/>
    <lineage>
        <taxon>Eukaryota</taxon>
        <taxon>Viridiplantae</taxon>
        <taxon>Streptophyta</taxon>
        <taxon>Embryophyta</taxon>
        <taxon>Tracheophyta</taxon>
        <taxon>Spermatophyta</taxon>
        <taxon>Magnoliopsida</taxon>
        <taxon>eudicotyledons</taxon>
        <taxon>Gunneridae</taxon>
        <taxon>Pentapetalae</taxon>
        <taxon>asterids</taxon>
        <taxon>lamiids</taxon>
        <taxon>Lamiales</taxon>
        <taxon>Phrymaceae</taxon>
        <taxon>Erythranthe</taxon>
    </lineage>
</organism>
<dbReference type="AlphaFoldDB" id="A0A022RLF8"/>
<feature type="non-terminal residue" evidence="1">
    <location>
        <position position="375"/>
    </location>
</feature>
<dbReference type="Proteomes" id="UP000030748">
    <property type="component" value="Unassembled WGS sequence"/>
</dbReference>
<gene>
    <name evidence="1" type="ORF">MIMGU_mgv1a017963mg</name>
</gene>
<reference evidence="1 2" key="1">
    <citation type="journal article" date="2013" name="Proc. Natl. Acad. Sci. U.S.A.">
        <title>Fine-scale variation in meiotic recombination in Mimulus inferred from population shotgun sequencing.</title>
        <authorList>
            <person name="Hellsten U."/>
            <person name="Wright K.M."/>
            <person name="Jenkins J."/>
            <person name="Shu S."/>
            <person name="Yuan Y."/>
            <person name="Wessler S.R."/>
            <person name="Schmutz J."/>
            <person name="Willis J.H."/>
            <person name="Rokhsar D.S."/>
        </authorList>
    </citation>
    <scope>NUCLEOTIDE SEQUENCE [LARGE SCALE GENOMIC DNA]</scope>
    <source>
        <strain evidence="2">cv. DUN x IM62</strain>
    </source>
</reference>
<dbReference type="Pfam" id="PF03004">
    <property type="entry name" value="Transposase_24"/>
    <property type="match status" value="1"/>
</dbReference>
<dbReference type="PANTHER" id="PTHR33499:SF11">
    <property type="entry name" value="NO APICAL MERISTEM-ASSOCIATED C-TERMINAL DOMAIN-CONTAINING PROTEIN"/>
    <property type="match status" value="1"/>
</dbReference>
<dbReference type="PANTHER" id="PTHR33499">
    <property type="entry name" value="OS12G0282400 PROTEIN-RELATED"/>
    <property type="match status" value="1"/>
</dbReference>
<name>A0A022RLF8_ERYGU</name>
<keyword evidence="2" id="KW-1185">Reference proteome</keyword>
<dbReference type="EMBL" id="KI630335">
    <property type="protein sequence ID" value="EYU41287.1"/>
    <property type="molecule type" value="Genomic_DNA"/>
</dbReference>
<proteinExistence type="predicted"/>
<evidence type="ECO:0000313" key="2">
    <source>
        <dbReference type="Proteomes" id="UP000030748"/>
    </source>
</evidence>